<reference evidence="5" key="1">
    <citation type="submission" date="2025-08" db="UniProtKB">
        <authorList>
            <consortium name="RefSeq"/>
        </authorList>
    </citation>
    <scope>IDENTIFICATION</scope>
    <source>
        <strain evidence="5">Nigerian</strain>
        <tissue evidence="5">Liver and blood</tissue>
    </source>
</reference>
<name>A0A8J0R5E0_XENTR</name>
<keyword evidence="2" id="KW-0233">DNA recombination</keyword>
<organism evidence="4 5">
    <name type="scientific">Xenopus tropicalis</name>
    <name type="common">Western clawed frog</name>
    <name type="synonym">Silurana tropicalis</name>
    <dbReference type="NCBI Taxonomy" id="8364"/>
    <lineage>
        <taxon>Eukaryota</taxon>
        <taxon>Metazoa</taxon>
        <taxon>Chordata</taxon>
        <taxon>Craniata</taxon>
        <taxon>Vertebrata</taxon>
        <taxon>Euteleostomi</taxon>
        <taxon>Amphibia</taxon>
        <taxon>Batrachia</taxon>
        <taxon>Anura</taxon>
        <taxon>Pipoidea</taxon>
        <taxon>Pipidae</taxon>
        <taxon>Xenopodinae</taxon>
        <taxon>Xenopus</taxon>
        <taxon>Silurana</taxon>
    </lineage>
</organism>
<accession>A0A8J0R5E0</accession>
<evidence type="ECO:0000256" key="1">
    <source>
        <dbReference type="ARBA" id="ARBA00023125"/>
    </source>
</evidence>
<dbReference type="InterPro" id="IPR010998">
    <property type="entry name" value="Integrase_recombinase_N"/>
</dbReference>
<evidence type="ECO:0000313" key="4">
    <source>
        <dbReference type="Proteomes" id="UP000008143"/>
    </source>
</evidence>
<evidence type="ECO:0000256" key="2">
    <source>
        <dbReference type="ARBA" id="ARBA00023172"/>
    </source>
</evidence>
<feature type="compositionally biased region" description="Polar residues" evidence="3">
    <location>
        <begin position="139"/>
        <end position="148"/>
    </location>
</feature>
<dbReference type="OMA" id="RWINSEK"/>
<evidence type="ECO:0000313" key="5">
    <source>
        <dbReference type="RefSeq" id="XP_004915390.1"/>
    </source>
</evidence>
<dbReference type="PANTHER" id="PTHR34605:SF8">
    <property type="entry name" value="FILAGGRIN-2-LIKE ISOFORM X1"/>
    <property type="match status" value="1"/>
</dbReference>
<feature type="compositionally biased region" description="Basic and acidic residues" evidence="3">
    <location>
        <begin position="88"/>
        <end position="98"/>
    </location>
</feature>
<dbReference type="RefSeq" id="XP_004915390.1">
    <property type="nucleotide sequence ID" value="XM_004915333.4"/>
</dbReference>
<dbReference type="Gene3D" id="1.10.150.130">
    <property type="match status" value="1"/>
</dbReference>
<sequence>MAPHPMVPPHPAPLACCTNSQVSTGPAYGMGDSDMPTLDFEEGELPHEEPGETFSITGSLSPDHFFSTQPPPSPPPLSPPESASYEPSTHHANHESSARRHSICPRQVWGAQASRATQGTEARQRHRAAGAAIGVPDSLQPSTTQIRSTGVRRAASTRSTSPGVPCLYSSPTPTGTTYHHSRPRLRDTSGHRPRFQPVAVPATSPPVDHDIPTQDRSPTVADLQGAGASSGTGGDRMPSIPMALGGGQLLSMVRSSVTPATWQAYGNAWSEWLPFARGTNGEDNRQLCDSTIAYLLELRARGASAVSAQRRLTGLAFAFKLLGWQDVTKHFVIRQALKGWKREGKEKRDTRRPVDFHLLQRLLAPLQVICRSQYETALFQAAFSLAFFGALRISELVPPSAKKPGGLRHGDMIINQNFVRFRIGRSKTDVLGRGCWVTIAAIRGRSCPVRLVTAFASLRRAGTNFLVHEDGSPLTRYQFSRLFNRCLERLGLNKKEFGTHSFRIGAATEACLQGLSESAVKTVGRWKSNCFASYVRPNLIVN</sequence>
<proteinExistence type="predicted"/>
<dbReference type="InterPro" id="IPR011010">
    <property type="entry name" value="DNA_brk_join_enz"/>
</dbReference>
<feature type="compositionally biased region" description="Pro residues" evidence="3">
    <location>
        <begin position="69"/>
        <end position="79"/>
    </location>
</feature>
<dbReference type="InterPro" id="IPR052925">
    <property type="entry name" value="Phage_Integrase-like_Recomb"/>
</dbReference>
<dbReference type="KEGG" id="xtr:101734168"/>
<dbReference type="OrthoDB" id="9863428at2759"/>
<dbReference type="GO" id="GO:0003677">
    <property type="term" value="F:DNA binding"/>
    <property type="evidence" value="ECO:0007669"/>
    <property type="project" value="UniProtKB-KW"/>
</dbReference>
<dbReference type="SUPFAM" id="SSF47823">
    <property type="entry name" value="lambda integrase-like, N-terminal domain"/>
    <property type="match status" value="1"/>
</dbReference>
<dbReference type="InterPro" id="IPR013762">
    <property type="entry name" value="Integrase-like_cat_sf"/>
</dbReference>
<evidence type="ECO:0000313" key="6">
    <source>
        <dbReference type="Xenbase" id="XB-GENE-29087591"/>
    </source>
</evidence>
<dbReference type="GO" id="GO:0006310">
    <property type="term" value="P:DNA recombination"/>
    <property type="evidence" value="ECO:0007669"/>
    <property type="project" value="UniProtKB-KW"/>
</dbReference>
<dbReference type="SUPFAM" id="SSF56349">
    <property type="entry name" value="DNA breaking-rejoining enzymes"/>
    <property type="match status" value="1"/>
</dbReference>
<keyword evidence="4" id="KW-1185">Reference proteome</keyword>
<feature type="region of interest" description="Disordered" evidence="3">
    <location>
        <begin position="21"/>
        <end position="238"/>
    </location>
</feature>
<evidence type="ECO:0000256" key="3">
    <source>
        <dbReference type="SAM" id="MobiDB-lite"/>
    </source>
</evidence>
<dbReference type="AGR" id="Xenbase:XB-GENE-29087591"/>
<feature type="compositionally biased region" description="Polar residues" evidence="3">
    <location>
        <begin position="169"/>
        <end position="178"/>
    </location>
</feature>
<dbReference type="PANTHER" id="PTHR34605">
    <property type="entry name" value="PHAGE_INTEGRASE DOMAIN-CONTAINING PROTEIN"/>
    <property type="match status" value="1"/>
</dbReference>
<keyword evidence="1" id="KW-0238">DNA-binding</keyword>
<dbReference type="GeneID" id="101734168"/>
<dbReference type="Xenbase" id="XB-GENE-29087591">
    <property type="gene designation" value="LOC101734168"/>
</dbReference>
<dbReference type="Gene3D" id="1.10.443.10">
    <property type="entry name" value="Intergrase catalytic core"/>
    <property type="match status" value="1"/>
</dbReference>
<protein>
    <submittedName>
        <fullName evidence="5">Uncharacterized protein LOC101734168 isoform X1</fullName>
    </submittedName>
</protein>
<gene>
    <name evidence="5 6" type="primary">LOC101734168</name>
</gene>
<dbReference type="AlphaFoldDB" id="A0A8J0R5E0"/>
<dbReference type="Proteomes" id="UP000008143">
    <property type="component" value="Chromosome 6"/>
</dbReference>
<dbReference type="GO" id="GO:0015074">
    <property type="term" value="P:DNA integration"/>
    <property type="evidence" value="ECO:0007669"/>
    <property type="project" value="InterPro"/>
</dbReference>